<dbReference type="Proteomes" id="UP001054837">
    <property type="component" value="Unassembled WGS sequence"/>
</dbReference>
<protein>
    <submittedName>
        <fullName evidence="1">Uncharacterized protein</fullName>
    </submittedName>
</protein>
<keyword evidence="2" id="KW-1185">Reference proteome</keyword>
<comment type="caution">
    <text evidence="1">The sequence shown here is derived from an EMBL/GenBank/DDBJ whole genome shotgun (WGS) entry which is preliminary data.</text>
</comment>
<sequence length="136" mass="14999">MAQVNNGPFVSAKTKDKFKMAGYLLKISRKISPALTKVSGLGPTAGPGTTEWVLTFSLPKSWRFYPPIPGPPLPLRTTLQPPSPQSTIRQLYPDAIVTTGPIREHHKGGVCFNICPRVWLQRGRVALTVPLFVQHE</sequence>
<gene>
    <name evidence="1" type="ORF">CDAR_619151</name>
</gene>
<evidence type="ECO:0000313" key="2">
    <source>
        <dbReference type="Proteomes" id="UP001054837"/>
    </source>
</evidence>
<dbReference type="AlphaFoldDB" id="A0AAV4U2Q3"/>
<organism evidence="1 2">
    <name type="scientific">Caerostris darwini</name>
    <dbReference type="NCBI Taxonomy" id="1538125"/>
    <lineage>
        <taxon>Eukaryota</taxon>
        <taxon>Metazoa</taxon>
        <taxon>Ecdysozoa</taxon>
        <taxon>Arthropoda</taxon>
        <taxon>Chelicerata</taxon>
        <taxon>Arachnida</taxon>
        <taxon>Araneae</taxon>
        <taxon>Araneomorphae</taxon>
        <taxon>Entelegynae</taxon>
        <taxon>Araneoidea</taxon>
        <taxon>Araneidae</taxon>
        <taxon>Caerostris</taxon>
    </lineage>
</organism>
<evidence type="ECO:0000313" key="1">
    <source>
        <dbReference type="EMBL" id="GIY52020.1"/>
    </source>
</evidence>
<dbReference type="EMBL" id="BPLQ01010627">
    <property type="protein sequence ID" value="GIY52020.1"/>
    <property type="molecule type" value="Genomic_DNA"/>
</dbReference>
<accession>A0AAV4U2Q3</accession>
<reference evidence="1 2" key="1">
    <citation type="submission" date="2021-06" db="EMBL/GenBank/DDBJ databases">
        <title>Caerostris darwini draft genome.</title>
        <authorList>
            <person name="Kono N."/>
            <person name="Arakawa K."/>
        </authorList>
    </citation>
    <scope>NUCLEOTIDE SEQUENCE [LARGE SCALE GENOMIC DNA]</scope>
</reference>
<name>A0AAV4U2Q3_9ARAC</name>
<proteinExistence type="predicted"/>